<comment type="subcellular location">
    <subcellularLocation>
        <location evidence="1">Nucleus</location>
    </subcellularLocation>
</comment>
<keyword evidence="12" id="KW-1185">Reference proteome</keyword>
<dbReference type="Pfam" id="PF00249">
    <property type="entry name" value="Myb_DNA-binding"/>
    <property type="match status" value="2"/>
</dbReference>
<evidence type="ECO:0000256" key="4">
    <source>
        <dbReference type="ARBA" id="ARBA00023125"/>
    </source>
</evidence>
<feature type="region of interest" description="Disordered" evidence="8">
    <location>
        <begin position="132"/>
        <end position="169"/>
    </location>
</feature>
<feature type="domain" description="HTH myb-type" evidence="10">
    <location>
        <begin position="62"/>
        <end position="112"/>
    </location>
</feature>
<dbReference type="PROSITE" id="PS50090">
    <property type="entry name" value="MYB_LIKE"/>
    <property type="match status" value="2"/>
</dbReference>
<dbReference type="CDD" id="cd00167">
    <property type="entry name" value="SANT"/>
    <property type="match status" value="2"/>
</dbReference>
<keyword evidence="4" id="KW-0238">DNA-binding</keyword>
<gene>
    <name evidence="11" type="ORF">PVK06_022973</name>
</gene>
<evidence type="ECO:0000313" key="11">
    <source>
        <dbReference type="EMBL" id="KAK5818042.1"/>
    </source>
</evidence>
<comment type="caution">
    <text evidence="11">The sequence shown here is derived from an EMBL/GenBank/DDBJ whole genome shotgun (WGS) entry which is preliminary data.</text>
</comment>
<evidence type="ECO:0000259" key="9">
    <source>
        <dbReference type="PROSITE" id="PS50090"/>
    </source>
</evidence>
<evidence type="ECO:0000256" key="8">
    <source>
        <dbReference type="SAM" id="MobiDB-lite"/>
    </source>
</evidence>
<evidence type="ECO:0000259" key="10">
    <source>
        <dbReference type="PROSITE" id="PS51294"/>
    </source>
</evidence>
<accession>A0ABR0PA02</accession>
<sequence>MEAPSLSVRKDAWTEEEDILLKKCIEKYGEGTWHRVPFRAGLNRCRKSCRLRWLNYLKPDIKRGAFADDEVDLMIRLHNVLGNRWSLIAGRLPGRTANDVKNYWNTYLRKKMVKPSPKLNIEVIKPRPLNLSVPLDKNNNNNNNDSDHAAVSTPASNSLVSSDSGNNSSYDFSNDNNEIMWWKNMLMNEDEPQGFGNNINHSASGDQFINEALGDVRTQVVEEDNYAFGYYESSKPNHHYKTRISVAKSESKVQWIDGVGSHCFDEPVSEEDVWSHVGRGACGGGLDGAMLQQRRWMGWGACAERLGF</sequence>
<keyword evidence="2" id="KW-0677">Repeat</keyword>
<feature type="domain" description="Myb-like" evidence="9">
    <location>
        <begin position="58"/>
        <end position="108"/>
    </location>
</feature>
<dbReference type="InterPro" id="IPR017930">
    <property type="entry name" value="Myb_dom"/>
</dbReference>
<dbReference type="PANTHER" id="PTHR47999">
    <property type="entry name" value="TRANSCRIPTION FACTOR MYB8-RELATED-RELATED"/>
    <property type="match status" value="1"/>
</dbReference>
<dbReference type="InterPro" id="IPR009057">
    <property type="entry name" value="Homeodomain-like_sf"/>
</dbReference>
<evidence type="ECO:0000256" key="3">
    <source>
        <dbReference type="ARBA" id="ARBA00023015"/>
    </source>
</evidence>
<keyword evidence="5" id="KW-0010">Activator</keyword>
<evidence type="ECO:0000256" key="6">
    <source>
        <dbReference type="ARBA" id="ARBA00023163"/>
    </source>
</evidence>
<keyword evidence="6" id="KW-0804">Transcription</keyword>
<dbReference type="InterPro" id="IPR015495">
    <property type="entry name" value="Myb_TF_plants"/>
</dbReference>
<dbReference type="InterPro" id="IPR001005">
    <property type="entry name" value="SANT/Myb"/>
</dbReference>
<dbReference type="SUPFAM" id="SSF46689">
    <property type="entry name" value="Homeodomain-like"/>
    <property type="match status" value="1"/>
</dbReference>
<evidence type="ECO:0000256" key="1">
    <source>
        <dbReference type="ARBA" id="ARBA00004123"/>
    </source>
</evidence>
<dbReference type="PANTHER" id="PTHR47999:SF24">
    <property type="entry name" value="TRANSCRIPTION FACTOR MYB90"/>
    <property type="match status" value="1"/>
</dbReference>
<evidence type="ECO:0000313" key="12">
    <source>
        <dbReference type="Proteomes" id="UP001358586"/>
    </source>
</evidence>
<reference evidence="11 12" key="1">
    <citation type="submission" date="2023-03" db="EMBL/GenBank/DDBJ databases">
        <title>WGS of Gossypium arboreum.</title>
        <authorList>
            <person name="Yu D."/>
        </authorList>
    </citation>
    <scope>NUCLEOTIDE SEQUENCE [LARGE SCALE GENOMIC DNA]</scope>
    <source>
        <tissue evidence="11">Leaf</tissue>
    </source>
</reference>
<dbReference type="SMART" id="SM00717">
    <property type="entry name" value="SANT"/>
    <property type="match status" value="2"/>
</dbReference>
<protein>
    <recommendedName>
        <fullName evidence="13">Transcription factor MYB90-like</fullName>
    </recommendedName>
</protein>
<evidence type="ECO:0000256" key="2">
    <source>
        <dbReference type="ARBA" id="ARBA00022737"/>
    </source>
</evidence>
<organism evidence="11 12">
    <name type="scientific">Gossypium arboreum</name>
    <name type="common">Tree cotton</name>
    <name type="synonym">Gossypium nanking</name>
    <dbReference type="NCBI Taxonomy" id="29729"/>
    <lineage>
        <taxon>Eukaryota</taxon>
        <taxon>Viridiplantae</taxon>
        <taxon>Streptophyta</taxon>
        <taxon>Embryophyta</taxon>
        <taxon>Tracheophyta</taxon>
        <taxon>Spermatophyta</taxon>
        <taxon>Magnoliopsida</taxon>
        <taxon>eudicotyledons</taxon>
        <taxon>Gunneridae</taxon>
        <taxon>Pentapetalae</taxon>
        <taxon>rosids</taxon>
        <taxon>malvids</taxon>
        <taxon>Malvales</taxon>
        <taxon>Malvaceae</taxon>
        <taxon>Malvoideae</taxon>
        <taxon>Gossypium</taxon>
    </lineage>
</organism>
<evidence type="ECO:0000256" key="7">
    <source>
        <dbReference type="ARBA" id="ARBA00023242"/>
    </source>
</evidence>
<dbReference type="Proteomes" id="UP001358586">
    <property type="component" value="Chromosome 7"/>
</dbReference>
<feature type="domain" description="Myb-like" evidence="9">
    <location>
        <begin position="5"/>
        <end position="57"/>
    </location>
</feature>
<evidence type="ECO:0000256" key="5">
    <source>
        <dbReference type="ARBA" id="ARBA00023159"/>
    </source>
</evidence>
<dbReference type="EMBL" id="JARKNE010000007">
    <property type="protein sequence ID" value="KAK5818042.1"/>
    <property type="molecule type" value="Genomic_DNA"/>
</dbReference>
<proteinExistence type="predicted"/>
<dbReference type="Gene3D" id="1.10.10.60">
    <property type="entry name" value="Homeodomain-like"/>
    <property type="match status" value="2"/>
</dbReference>
<evidence type="ECO:0008006" key="13">
    <source>
        <dbReference type="Google" id="ProtNLM"/>
    </source>
</evidence>
<name>A0ABR0PA02_GOSAR</name>
<keyword evidence="7" id="KW-0539">Nucleus</keyword>
<keyword evidence="3" id="KW-0805">Transcription regulation</keyword>
<feature type="domain" description="HTH myb-type" evidence="10">
    <location>
        <begin position="7"/>
        <end position="61"/>
    </location>
</feature>
<feature type="compositionally biased region" description="Low complexity" evidence="8">
    <location>
        <begin position="156"/>
        <end position="169"/>
    </location>
</feature>
<dbReference type="PROSITE" id="PS51294">
    <property type="entry name" value="HTH_MYB"/>
    <property type="match status" value="2"/>
</dbReference>